<comment type="caution">
    <text evidence="1">The sequence shown here is derived from an EMBL/GenBank/DDBJ whole genome shotgun (WGS) entry which is preliminary data.</text>
</comment>
<accession>A0A6G0TGE2</accession>
<organism evidence="1 2">
    <name type="scientific">Aphis glycines</name>
    <name type="common">Soybean aphid</name>
    <dbReference type="NCBI Taxonomy" id="307491"/>
    <lineage>
        <taxon>Eukaryota</taxon>
        <taxon>Metazoa</taxon>
        <taxon>Ecdysozoa</taxon>
        <taxon>Arthropoda</taxon>
        <taxon>Hexapoda</taxon>
        <taxon>Insecta</taxon>
        <taxon>Pterygota</taxon>
        <taxon>Neoptera</taxon>
        <taxon>Paraneoptera</taxon>
        <taxon>Hemiptera</taxon>
        <taxon>Sternorrhyncha</taxon>
        <taxon>Aphidomorpha</taxon>
        <taxon>Aphidoidea</taxon>
        <taxon>Aphididae</taxon>
        <taxon>Aphidini</taxon>
        <taxon>Aphis</taxon>
        <taxon>Aphis</taxon>
    </lineage>
</organism>
<gene>
    <name evidence="1" type="ORF">AGLY_010023</name>
</gene>
<sequence>MDVPTNNVCLHIVNHDHAYHFTNLKHDNLKSTNIYNDALGIINHDHDYVPMDLVHNDNEPKELTHEIFNFLEKPKIYKIVFDIWCVLRKKTENSYRTTDHLSPDQYDDKLILCKQYNHKAKPINEEVPLLRHKLTEKALKKSVCSYSSRGIYMEEIVNIPNAAQDFKFLQGSERMHRLRQKSFPATPDDIEDLHILLMANSQFTLILKNPSNKLSFENQNSKSSENVYSAPGIFQDFSIYNIANN</sequence>
<name>A0A6G0TGE2_APHGL</name>
<dbReference type="EMBL" id="VYZN01000039">
    <property type="protein sequence ID" value="KAE9532400.1"/>
    <property type="molecule type" value="Genomic_DNA"/>
</dbReference>
<dbReference type="Proteomes" id="UP000475862">
    <property type="component" value="Unassembled WGS sequence"/>
</dbReference>
<dbReference type="OrthoDB" id="6577365at2759"/>
<evidence type="ECO:0000313" key="1">
    <source>
        <dbReference type="EMBL" id="KAE9532400.1"/>
    </source>
</evidence>
<evidence type="ECO:0000313" key="2">
    <source>
        <dbReference type="Proteomes" id="UP000475862"/>
    </source>
</evidence>
<reference evidence="1 2" key="1">
    <citation type="submission" date="2019-08" db="EMBL/GenBank/DDBJ databases">
        <title>The genome of the soybean aphid Biotype 1, its phylome, world population structure and adaptation to the North American continent.</title>
        <authorList>
            <person name="Giordano R."/>
            <person name="Donthu R.K."/>
            <person name="Hernandez A.G."/>
            <person name="Wright C.L."/>
            <person name="Zimin A.V."/>
        </authorList>
    </citation>
    <scope>NUCLEOTIDE SEQUENCE [LARGE SCALE GENOMIC DNA]</scope>
    <source>
        <tissue evidence="1">Whole aphids</tissue>
    </source>
</reference>
<protein>
    <submittedName>
        <fullName evidence="1">Uncharacterized protein</fullName>
    </submittedName>
</protein>
<dbReference type="AlphaFoldDB" id="A0A6G0TGE2"/>
<proteinExistence type="predicted"/>
<keyword evidence="2" id="KW-1185">Reference proteome</keyword>